<dbReference type="EMBL" id="BAAABU010000015">
    <property type="protein sequence ID" value="GAA0247882.1"/>
    <property type="molecule type" value="Genomic_DNA"/>
</dbReference>
<keyword evidence="7" id="KW-1185">Reference proteome</keyword>
<dbReference type="CDD" id="cd03230">
    <property type="entry name" value="ABC_DR_subfamily_A"/>
    <property type="match status" value="1"/>
</dbReference>
<sequence length="298" mass="32588">MSVVLHTRHLTKDYGRHAALRELDLDVRAGEVYGLLGPNGAGKTTTIRLLMDLIRPTRGRIVLFGEDLATDSVRARRRMGHVPGDLVLYDRLTGEDHLRLFAALRDHPDLGEARALAKRLDLDLDRRARELSKGNRQKLGVVLAFQHRPDLVVLDEPASGLDPLAQLEFHSYLREYAAAGGCALFSSHVLSEVEQVADRVGILLSGRLVADARISALKAKALRELTFTFAAPVDAAAFERVAGVREVRADGAVVRCRVAGPVGELVRVAADLPLVNVTSQEPDLQEIFLDYVVGDGDD</sequence>
<dbReference type="RefSeq" id="WP_343936762.1">
    <property type="nucleotide sequence ID" value="NZ_BAAABU010000015.1"/>
</dbReference>
<dbReference type="Proteomes" id="UP001500416">
    <property type="component" value="Unassembled WGS sequence"/>
</dbReference>
<feature type="domain" description="ABC transporter" evidence="5">
    <location>
        <begin position="5"/>
        <end position="230"/>
    </location>
</feature>
<gene>
    <name evidence="6" type="ORF">GCM10010492_54540</name>
</gene>
<evidence type="ECO:0000256" key="1">
    <source>
        <dbReference type="ARBA" id="ARBA00005417"/>
    </source>
</evidence>
<dbReference type="InterPro" id="IPR017871">
    <property type="entry name" value="ABC_transporter-like_CS"/>
</dbReference>
<comment type="caution">
    <text evidence="6">The sequence shown here is derived from an EMBL/GenBank/DDBJ whole genome shotgun (WGS) entry which is preliminary data.</text>
</comment>
<keyword evidence="2" id="KW-0813">Transport</keyword>
<accession>A0ABN0UEE5</accession>
<dbReference type="Gene3D" id="3.40.50.300">
    <property type="entry name" value="P-loop containing nucleotide triphosphate hydrolases"/>
    <property type="match status" value="1"/>
</dbReference>
<evidence type="ECO:0000313" key="7">
    <source>
        <dbReference type="Proteomes" id="UP001500416"/>
    </source>
</evidence>
<proteinExistence type="inferred from homology"/>
<dbReference type="InterPro" id="IPR003593">
    <property type="entry name" value="AAA+_ATPase"/>
</dbReference>
<dbReference type="PANTHER" id="PTHR43335:SF4">
    <property type="entry name" value="ABC TRANSPORTER, ATP-BINDING PROTEIN"/>
    <property type="match status" value="1"/>
</dbReference>
<dbReference type="PANTHER" id="PTHR43335">
    <property type="entry name" value="ABC TRANSPORTER, ATP-BINDING PROTEIN"/>
    <property type="match status" value="1"/>
</dbReference>
<keyword evidence="3" id="KW-0547">Nucleotide-binding</keyword>
<evidence type="ECO:0000259" key="5">
    <source>
        <dbReference type="PROSITE" id="PS50893"/>
    </source>
</evidence>
<dbReference type="SUPFAM" id="SSF52540">
    <property type="entry name" value="P-loop containing nucleoside triphosphate hydrolases"/>
    <property type="match status" value="1"/>
</dbReference>
<dbReference type="PROSITE" id="PS00211">
    <property type="entry name" value="ABC_TRANSPORTER_1"/>
    <property type="match status" value="1"/>
</dbReference>
<dbReference type="InterPro" id="IPR027417">
    <property type="entry name" value="P-loop_NTPase"/>
</dbReference>
<dbReference type="PROSITE" id="PS50893">
    <property type="entry name" value="ABC_TRANSPORTER_2"/>
    <property type="match status" value="1"/>
</dbReference>
<dbReference type="GO" id="GO:0005524">
    <property type="term" value="F:ATP binding"/>
    <property type="evidence" value="ECO:0007669"/>
    <property type="project" value="UniProtKB-KW"/>
</dbReference>
<protein>
    <submittedName>
        <fullName evidence="6">ABC transporter ATP-binding protein</fullName>
    </submittedName>
</protein>
<dbReference type="Pfam" id="PF00005">
    <property type="entry name" value="ABC_tran"/>
    <property type="match status" value="1"/>
</dbReference>
<keyword evidence="4 6" id="KW-0067">ATP-binding</keyword>
<evidence type="ECO:0000256" key="4">
    <source>
        <dbReference type="ARBA" id="ARBA00022840"/>
    </source>
</evidence>
<reference evidence="6 7" key="1">
    <citation type="journal article" date="2019" name="Int. J. Syst. Evol. Microbiol.">
        <title>The Global Catalogue of Microorganisms (GCM) 10K type strain sequencing project: providing services to taxonomists for standard genome sequencing and annotation.</title>
        <authorList>
            <consortium name="The Broad Institute Genomics Platform"/>
            <consortium name="The Broad Institute Genome Sequencing Center for Infectious Disease"/>
            <person name="Wu L."/>
            <person name="Ma J."/>
        </authorList>
    </citation>
    <scope>NUCLEOTIDE SEQUENCE [LARGE SCALE GENOMIC DNA]</scope>
    <source>
        <strain evidence="6 7">JCM 3380</strain>
    </source>
</reference>
<organism evidence="6 7">
    <name type="scientific">Saccharothrix mutabilis subsp. mutabilis</name>
    <dbReference type="NCBI Taxonomy" id="66855"/>
    <lineage>
        <taxon>Bacteria</taxon>
        <taxon>Bacillati</taxon>
        <taxon>Actinomycetota</taxon>
        <taxon>Actinomycetes</taxon>
        <taxon>Pseudonocardiales</taxon>
        <taxon>Pseudonocardiaceae</taxon>
        <taxon>Saccharothrix</taxon>
    </lineage>
</organism>
<evidence type="ECO:0000313" key="6">
    <source>
        <dbReference type="EMBL" id="GAA0247882.1"/>
    </source>
</evidence>
<evidence type="ECO:0000256" key="3">
    <source>
        <dbReference type="ARBA" id="ARBA00022741"/>
    </source>
</evidence>
<dbReference type="InterPro" id="IPR003439">
    <property type="entry name" value="ABC_transporter-like_ATP-bd"/>
</dbReference>
<comment type="similarity">
    <text evidence="1">Belongs to the ABC transporter superfamily.</text>
</comment>
<evidence type="ECO:0000256" key="2">
    <source>
        <dbReference type="ARBA" id="ARBA00022448"/>
    </source>
</evidence>
<dbReference type="SMART" id="SM00382">
    <property type="entry name" value="AAA"/>
    <property type="match status" value="1"/>
</dbReference>
<name>A0ABN0UEE5_9PSEU</name>